<keyword evidence="2" id="KW-0472">Membrane</keyword>
<dbReference type="PATRIC" id="fig|518634.7.peg.1642"/>
<dbReference type="Pfam" id="PF13399">
    <property type="entry name" value="LytR_C"/>
    <property type="match status" value="1"/>
</dbReference>
<sequence>MARWLISRVAVTLVGSLCIKEGGFMARDKVTYESYEQDVFDNPPKGPVGVHRGSRSVISRIAPFVIVILVAALCGFGAWAWVTGEYKNILNLNTSSQTAQTSGTEKKDSSDAKSDSTDSSDTKSENTDSSNAQSDSAATDNADQSAQQDQAAATVNKATQVRVINATGISGYAGQKADVLQTAGYTSVEAANPTGSVPTSTVVWYQNEADKATAEDVASTLGISAVEQVQGLAAPITVVLLN</sequence>
<keyword evidence="5" id="KW-1185">Reference proteome</keyword>
<accession>D4BRF3</accession>
<evidence type="ECO:0000256" key="2">
    <source>
        <dbReference type="SAM" id="Phobius"/>
    </source>
</evidence>
<feature type="compositionally biased region" description="Low complexity" evidence="1">
    <location>
        <begin position="127"/>
        <end position="151"/>
    </location>
</feature>
<protein>
    <recommendedName>
        <fullName evidence="3">LytR/CpsA/Psr regulator C-terminal domain-containing protein</fullName>
    </recommendedName>
</protein>
<name>D4BRF3_BIFBR</name>
<evidence type="ECO:0000313" key="4">
    <source>
        <dbReference type="EMBL" id="EFE88798.1"/>
    </source>
</evidence>
<gene>
    <name evidence="4" type="ORF">BIFBRE_04689</name>
</gene>
<feature type="region of interest" description="Disordered" evidence="1">
    <location>
        <begin position="97"/>
        <end position="151"/>
    </location>
</feature>
<feature type="transmembrane region" description="Helical" evidence="2">
    <location>
        <begin position="61"/>
        <end position="82"/>
    </location>
</feature>
<reference evidence="4 5" key="1">
    <citation type="submission" date="2010-02" db="EMBL/GenBank/DDBJ databases">
        <authorList>
            <person name="Weinstock G."/>
            <person name="Sodergren E."/>
            <person name="Clifton S."/>
            <person name="Fulton L."/>
            <person name="Fulton B."/>
            <person name="Courtney L."/>
            <person name="Fronick C."/>
            <person name="Harrison M."/>
            <person name="Strong C."/>
            <person name="Farmer C."/>
            <person name="Delahaunty K."/>
            <person name="Markovic C."/>
            <person name="Hall O."/>
            <person name="Minx P."/>
            <person name="Tomlinson C."/>
            <person name="Mitreva M."/>
            <person name="Nelson J."/>
            <person name="Hou S."/>
            <person name="Wollam A."/>
            <person name="Pepin K.H."/>
            <person name="Johnson M."/>
            <person name="Bhonagiri V."/>
            <person name="Zhang X."/>
            <person name="Suruliraj S."/>
            <person name="Warren W."/>
            <person name="Chinwalla A."/>
            <person name="Mardis E.R."/>
            <person name="Wilson R.K."/>
        </authorList>
    </citation>
    <scope>NUCLEOTIDE SEQUENCE [LARGE SCALE GENOMIC DNA]</scope>
    <source>
        <strain evidence="4 5">DSM 20213</strain>
    </source>
</reference>
<keyword evidence="2" id="KW-0812">Transmembrane</keyword>
<dbReference type="Gene3D" id="3.30.70.2390">
    <property type="match status" value="1"/>
</dbReference>
<dbReference type="Proteomes" id="UP000003191">
    <property type="component" value="Unassembled WGS sequence"/>
</dbReference>
<dbReference type="EMBL" id="ACCG02000012">
    <property type="protein sequence ID" value="EFE88798.1"/>
    <property type="molecule type" value="Genomic_DNA"/>
</dbReference>
<organism evidence="4 5">
    <name type="scientific">Bifidobacterium breve DSM 20213 = JCM 1192</name>
    <dbReference type="NCBI Taxonomy" id="518634"/>
    <lineage>
        <taxon>Bacteria</taxon>
        <taxon>Bacillati</taxon>
        <taxon>Actinomycetota</taxon>
        <taxon>Actinomycetes</taxon>
        <taxon>Bifidobacteriales</taxon>
        <taxon>Bifidobacteriaceae</taxon>
        <taxon>Bifidobacterium</taxon>
    </lineage>
</organism>
<evidence type="ECO:0000313" key="5">
    <source>
        <dbReference type="Proteomes" id="UP000003191"/>
    </source>
</evidence>
<evidence type="ECO:0000256" key="1">
    <source>
        <dbReference type="SAM" id="MobiDB-lite"/>
    </source>
</evidence>
<evidence type="ECO:0000259" key="3">
    <source>
        <dbReference type="Pfam" id="PF13399"/>
    </source>
</evidence>
<dbReference type="STRING" id="1685.RY69_441"/>
<dbReference type="InterPro" id="IPR027381">
    <property type="entry name" value="LytR/CpsA/Psr_C"/>
</dbReference>
<proteinExistence type="predicted"/>
<feature type="compositionally biased region" description="Basic and acidic residues" evidence="1">
    <location>
        <begin position="104"/>
        <end position="126"/>
    </location>
</feature>
<dbReference type="HOGENOM" id="CLU_110134_0_0_11"/>
<feature type="domain" description="LytR/CpsA/Psr regulator C-terminal" evidence="3">
    <location>
        <begin position="159"/>
        <end position="240"/>
    </location>
</feature>
<keyword evidence="2" id="KW-1133">Transmembrane helix</keyword>
<dbReference type="AlphaFoldDB" id="D4BRF3"/>
<comment type="caution">
    <text evidence="4">The sequence shown here is derived from an EMBL/GenBank/DDBJ whole genome shotgun (WGS) entry which is preliminary data.</text>
</comment>